<reference evidence="1" key="1">
    <citation type="submission" date="2022-11" db="EMBL/GenBank/DDBJ databases">
        <authorList>
            <person name="Petersen C."/>
        </authorList>
    </citation>
    <scope>NUCLEOTIDE SEQUENCE</scope>
    <source>
        <strain evidence="1">IBT 23319</strain>
    </source>
</reference>
<dbReference type="GeneID" id="81383787"/>
<keyword evidence="2" id="KW-1185">Reference proteome</keyword>
<sequence>MAPAKSGSAFIVITEDPQQDRGKRLSEVRSHLAKERHRSRRGKDHLVVHGKGGQAFMVQEDTLSLMPKEIVVRHKSPPLASSAIGYRRMQKFMHEYVLYGHQVHPFFSHVINAAVSHTALMSTKILNASAWDDLNTEGQVSDLTLQQHVITRKLLGQVLEDVELACSEPTLAALVATLLFDVLLPQVISPPPEH</sequence>
<protein>
    <submittedName>
        <fullName evidence="1">Uncharacterized protein</fullName>
    </submittedName>
</protein>
<comment type="caution">
    <text evidence="1">The sequence shown here is derived from an EMBL/GenBank/DDBJ whole genome shotgun (WGS) entry which is preliminary data.</text>
</comment>
<organism evidence="1 2">
    <name type="scientific">Penicillium citrinum</name>
    <dbReference type="NCBI Taxonomy" id="5077"/>
    <lineage>
        <taxon>Eukaryota</taxon>
        <taxon>Fungi</taxon>
        <taxon>Dikarya</taxon>
        <taxon>Ascomycota</taxon>
        <taxon>Pezizomycotina</taxon>
        <taxon>Eurotiomycetes</taxon>
        <taxon>Eurotiomycetidae</taxon>
        <taxon>Eurotiales</taxon>
        <taxon>Aspergillaceae</taxon>
        <taxon>Penicillium</taxon>
    </lineage>
</organism>
<proteinExistence type="predicted"/>
<accession>A0A9W9TR21</accession>
<gene>
    <name evidence="1" type="ORF">N7469_005700</name>
</gene>
<evidence type="ECO:0000313" key="1">
    <source>
        <dbReference type="EMBL" id="KAJ5233934.1"/>
    </source>
</evidence>
<dbReference type="EMBL" id="JAPQKT010000004">
    <property type="protein sequence ID" value="KAJ5233934.1"/>
    <property type="molecule type" value="Genomic_DNA"/>
</dbReference>
<reference evidence="1" key="2">
    <citation type="journal article" date="2023" name="IMA Fungus">
        <title>Comparative genomic study of the Penicillium genus elucidates a diverse pangenome and 15 lateral gene transfer events.</title>
        <authorList>
            <person name="Petersen C."/>
            <person name="Sorensen T."/>
            <person name="Nielsen M.R."/>
            <person name="Sondergaard T.E."/>
            <person name="Sorensen J.L."/>
            <person name="Fitzpatrick D.A."/>
            <person name="Frisvad J.C."/>
            <person name="Nielsen K.L."/>
        </authorList>
    </citation>
    <scope>NUCLEOTIDE SEQUENCE</scope>
    <source>
        <strain evidence="1">IBT 23319</strain>
    </source>
</reference>
<dbReference type="Proteomes" id="UP001147733">
    <property type="component" value="Unassembled WGS sequence"/>
</dbReference>
<dbReference type="OrthoDB" id="4159781at2759"/>
<dbReference type="RefSeq" id="XP_056501434.1">
    <property type="nucleotide sequence ID" value="XM_056644620.1"/>
</dbReference>
<dbReference type="AlphaFoldDB" id="A0A9W9TR21"/>
<name>A0A9W9TR21_PENCI</name>
<evidence type="ECO:0000313" key="2">
    <source>
        <dbReference type="Proteomes" id="UP001147733"/>
    </source>
</evidence>